<protein>
    <submittedName>
        <fullName evidence="3">Arylamine N-acetyltransferase</fullName>
    </submittedName>
</protein>
<accession>A0ABV2WJG1</accession>
<dbReference type="PANTHER" id="PTHR11786">
    <property type="entry name" value="N-HYDROXYARYLAMINE O-ACETYLTRANSFERASE"/>
    <property type="match status" value="1"/>
</dbReference>
<reference evidence="3 4" key="1">
    <citation type="submission" date="2024-06" db="EMBL/GenBank/DDBJ databases">
        <title>The Natural Products Discovery Center: Release of the First 8490 Sequenced Strains for Exploring Actinobacteria Biosynthetic Diversity.</title>
        <authorList>
            <person name="Kalkreuter E."/>
            <person name="Kautsar S.A."/>
            <person name="Yang D."/>
            <person name="Bader C.D."/>
            <person name="Teijaro C.N."/>
            <person name="Fluegel L."/>
            <person name="Davis C.M."/>
            <person name="Simpson J.R."/>
            <person name="Lauterbach L."/>
            <person name="Steele A.D."/>
            <person name="Gui C."/>
            <person name="Meng S."/>
            <person name="Li G."/>
            <person name="Viehrig K."/>
            <person name="Ye F."/>
            <person name="Su P."/>
            <person name="Kiefer A.F."/>
            <person name="Nichols A."/>
            <person name="Cepeda A.J."/>
            <person name="Yan W."/>
            <person name="Fan B."/>
            <person name="Jiang Y."/>
            <person name="Adhikari A."/>
            <person name="Zheng C.-J."/>
            <person name="Schuster L."/>
            <person name="Cowan T.M."/>
            <person name="Smanski M.J."/>
            <person name="Chevrette M.G."/>
            <person name="De Carvalho L.P.S."/>
            <person name="Shen B."/>
        </authorList>
    </citation>
    <scope>NUCLEOTIDE SEQUENCE [LARGE SCALE GENOMIC DNA]</scope>
    <source>
        <strain evidence="3 4">NPDC019708</strain>
    </source>
</reference>
<evidence type="ECO:0000313" key="4">
    <source>
        <dbReference type="Proteomes" id="UP001550628"/>
    </source>
</evidence>
<dbReference type="InterPro" id="IPR001447">
    <property type="entry name" value="Arylamine_N-AcTrfase"/>
</dbReference>
<dbReference type="InterPro" id="IPR038765">
    <property type="entry name" value="Papain-like_cys_pep_sf"/>
</dbReference>
<dbReference type="Gene3D" id="2.40.128.150">
    <property type="entry name" value="Cysteine proteinases"/>
    <property type="match status" value="1"/>
</dbReference>
<organism evidence="3 4">
    <name type="scientific">Nocardia rhamnosiphila</name>
    <dbReference type="NCBI Taxonomy" id="426716"/>
    <lineage>
        <taxon>Bacteria</taxon>
        <taxon>Bacillati</taxon>
        <taxon>Actinomycetota</taxon>
        <taxon>Actinomycetes</taxon>
        <taxon>Mycobacteriales</taxon>
        <taxon>Nocardiaceae</taxon>
        <taxon>Nocardia</taxon>
    </lineage>
</organism>
<name>A0ABV2WJG1_9NOCA</name>
<dbReference type="EMBL" id="JBEYBF010000002">
    <property type="protein sequence ID" value="MEU1951030.1"/>
    <property type="molecule type" value="Genomic_DNA"/>
</dbReference>
<comment type="caution">
    <text evidence="3">The sequence shown here is derived from an EMBL/GenBank/DDBJ whole genome shotgun (WGS) entry which is preliminary data.</text>
</comment>
<proteinExistence type="inferred from homology"/>
<dbReference type="PANTHER" id="PTHR11786:SF0">
    <property type="entry name" value="ARYLAMINE N-ACETYLTRANSFERASE 4-RELATED"/>
    <property type="match status" value="1"/>
</dbReference>
<gene>
    <name evidence="3" type="ORF">ABZ510_04145</name>
</gene>
<dbReference type="Gene3D" id="3.30.2140.10">
    <property type="entry name" value="Arylamine N-acetyltransferase"/>
    <property type="match status" value="1"/>
</dbReference>
<dbReference type="SUPFAM" id="SSF54001">
    <property type="entry name" value="Cysteine proteinases"/>
    <property type="match status" value="1"/>
</dbReference>
<dbReference type="RefSeq" id="WP_356954947.1">
    <property type="nucleotide sequence ID" value="NZ_JBEYBD010000003.1"/>
</dbReference>
<dbReference type="Pfam" id="PF00797">
    <property type="entry name" value="Acetyltransf_2"/>
    <property type="match status" value="1"/>
</dbReference>
<comment type="similarity">
    <text evidence="1 2">Belongs to the arylamine N-acetyltransferase family.</text>
</comment>
<evidence type="ECO:0000313" key="3">
    <source>
        <dbReference type="EMBL" id="MEU1951030.1"/>
    </source>
</evidence>
<evidence type="ECO:0000256" key="1">
    <source>
        <dbReference type="ARBA" id="ARBA00006547"/>
    </source>
</evidence>
<dbReference type="PRINTS" id="PR01543">
    <property type="entry name" value="ANATRNSFRASE"/>
</dbReference>
<dbReference type="Proteomes" id="UP001550628">
    <property type="component" value="Unassembled WGS sequence"/>
</dbReference>
<keyword evidence="4" id="KW-1185">Reference proteome</keyword>
<sequence>MSTPIHPSYRWSGEDLDLDAYLARIGFAGARTPTLATLRGLVHGHTTTFPFENLEIVLGRPVRLDVESMQDKMVRRRRGGYCFENCALFAAALERLGFGVTGLAGRIFMGQDRRLLPATHALLRVTTADDDRAWLCDVGFGSGPLEPIELTARDDEFTAGAWRFRLEHGADEQGAELWILHHFSRNGWLTRRTFTMNPQYRIDQAVGNHYVSTSPHSPFTTRPIAQRFHPEVHHMLDGVTLITGYPDGTGETRDVARTDVPKILAEIFDIELDEADATKLVQEPWPADHRPPSAD</sequence>
<evidence type="ECO:0000256" key="2">
    <source>
        <dbReference type="RuleBase" id="RU003452"/>
    </source>
</evidence>